<keyword evidence="1" id="KW-0175">Coiled coil</keyword>
<dbReference type="STRING" id="34508.A0A4U8UUH2"/>
<dbReference type="Proteomes" id="UP000298663">
    <property type="component" value="Unassembled WGS sequence"/>
</dbReference>
<feature type="compositionally biased region" description="Polar residues" evidence="2">
    <location>
        <begin position="543"/>
        <end position="556"/>
    </location>
</feature>
<feature type="compositionally biased region" description="Basic and acidic residues" evidence="2">
    <location>
        <begin position="78"/>
        <end position="89"/>
    </location>
</feature>
<keyword evidence="4" id="KW-1185">Reference proteome</keyword>
<protein>
    <submittedName>
        <fullName evidence="3">Uncharacterized protein</fullName>
    </submittedName>
</protein>
<feature type="region of interest" description="Disordered" evidence="2">
    <location>
        <begin position="433"/>
        <end position="506"/>
    </location>
</feature>
<feature type="compositionally biased region" description="Basic and acidic residues" evidence="2">
    <location>
        <begin position="23"/>
        <end position="36"/>
    </location>
</feature>
<feature type="coiled-coil region" evidence="1">
    <location>
        <begin position="240"/>
        <end position="267"/>
    </location>
</feature>
<feature type="compositionally biased region" description="Low complexity" evidence="2">
    <location>
        <begin position="485"/>
        <end position="503"/>
    </location>
</feature>
<reference evidence="3 4" key="1">
    <citation type="journal article" date="2015" name="Genome Biol.">
        <title>Comparative genomics of Steinernema reveals deeply conserved gene regulatory networks.</title>
        <authorList>
            <person name="Dillman A.R."/>
            <person name="Macchietto M."/>
            <person name="Porter C.F."/>
            <person name="Rogers A."/>
            <person name="Williams B."/>
            <person name="Antoshechkin I."/>
            <person name="Lee M.M."/>
            <person name="Goodwin Z."/>
            <person name="Lu X."/>
            <person name="Lewis E.E."/>
            <person name="Goodrich-Blair H."/>
            <person name="Stock S.P."/>
            <person name="Adams B.J."/>
            <person name="Sternberg P.W."/>
            <person name="Mortazavi A."/>
        </authorList>
    </citation>
    <scope>NUCLEOTIDE SEQUENCE [LARGE SCALE GENOMIC DNA]</scope>
    <source>
        <strain evidence="3 4">ALL</strain>
    </source>
</reference>
<evidence type="ECO:0000256" key="2">
    <source>
        <dbReference type="SAM" id="MobiDB-lite"/>
    </source>
</evidence>
<accession>A0A4U8UUH2</accession>
<comment type="caution">
    <text evidence="3">The sequence shown here is derived from an EMBL/GenBank/DDBJ whole genome shotgun (WGS) entry which is preliminary data.</text>
</comment>
<feature type="compositionally biased region" description="Basic and acidic residues" evidence="2">
    <location>
        <begin position="53"/>
        <end position="70"/>
    </location>
</feature>
<gene>
    <name evidence="3" type="ORF">L596_004007</name>
</gene>
<dbReference type="EMBL" id="AZBU02000001">
    <property type="protein sequence ID" value="TMS36966.1"/>
    <property type="molecule type" value="Genomic_DNA"/>
</dbReference>
<feature type="compositionally biased region" description="Polar residues" evidence="2">
    <location>
        <begin position="471"/>
        <end position="484"/>
    </location>
</feature>
<name>A0A4U8UUH2_STECR</name>
<feature type="compositionally biased region" description="Basic residues" evidence="2">
    <location>
        <begin position="37"/>
        <end position="46"/>
    </location>
</feature>
<evidence type="ECO:0000313" key="4">
    <source>
        <dbReference type="Proteomes" id="UP000298663"/>
    </source>
</evidence>
<feature type="compositionally biased region" description="Acidic residues" evidence="2">
    <location>
        <begin position="558"/>
        <end position="573"/>
    </location>
</feature>
<feature type="compositionally biased region" description="Basic and acidic residues" evidence="2">
    <location>
        <begin position="145"/>
        <end position="156"/>
    </location>
</feature>
<evidence type="ECO:0000256" key="1">
    <source>
        <dbReference type="SAM" id="Coils"/>
    </source>
</evidence>
<feature type="region of interest" description="Disordered" evidence="2">
    <location>
        <begin position="119"/>
        <end position="138"/>
    </location>
</feature>
<feature type="region of interest" description="Disordered" evidence="2">
    <location>
        <begin position="518"/>
        <end position="573"/>
    </location>
</feature>
<feature type="region of interest" description="Disordered" evidence="2">
    <location>
        <begin position="1"/>
        <end position="105"/>
    </location>
</feature>
<evidence type="ECO:0000313" key="3">
    <source>
        <dbReference type="EMBL" id="TMS36966.1"/>
    </source>
</evidence>
<feature type="region of interest" description="Disordered" evidence="2">
    <location>
        <begin position="145"/>
        <end position="189"/>
    </location>
</feature>
<dbReference type="AlphaFoldDB" id="A0A4U8UUH2"/>
<feature type="compositionally biased region" description="Basic and acidic residues" evidence="2">
    <location>
        <begin position="436"/>
        <end position="451"/>
    </location>
</feature>
<reference evidence="3 4" key="2">
    <citation type="journal article" date="2019" name="G3 (Bethesda)">
        <title>Hybrid Assembly of the Genome of the Entomopathogenic Nematode Steinernema carpocapsae Identifies the X-Chromosome.</title>
        <authorList>
            <person name="Serra L."/>
            <person name="Macchietto M."/>
            <person name="Macias-Munoz A."/>
            <person name="McGill C.J."/>
            <person name="Rodriguez I.M."/>
            <person name="Rodriguez B."/>
            <person name="Murad R."/>
            <person name="Mortazavi A."/>
        </authorList>
    </citation>
    <scope>NUCLEOTIDE SEQUENCE [LARGE SCALE GENOMIC DNA]</scope>
    <source>
        <strain evidence="3 4">ALL</strain>
    </source>
</reference>
<organism evidence="3 4">
    <name type="scientific">Steinernema carpocapsae</name>
    <name type="common">Entomopathogenic nematode</name>
    <dbReference type="NCBI Taxonomy" id="34508"/>
    <lineage>
        <taxon>Eukaryota</taxon>
        <taxon>Metazoa</taxon>
        <taxon>Ecdysozoa</taxon>
        <taxon>Nematoda</taxon>
        <taxon>Chromadorea</taxon>
        <taxon>Rhabditida</taxon>
        <taxon>Tylenchina</taxon>
        <taxon>Panagrolaimomorpha</taxon>
        <taxon>Strongyloidoidea</taxon>
        <taxon>Steinernematidae</taxon>
        <taxon>Steinernema</taxon>
    </lineage>
</organism>
<proteinExistence type="predicted"/>
<sequence length="573" mass="64347">MVEDEEEEERGSRGTRAGGKGEWGLREELDARGRGGRDHRRRRRAHGGALHGLVDRHDTRKRRYSEDGDKSNSASPAPEDRRTAYERFKNLSFSKKNPFADGGAREVRDYRNARYRNEREGAGRYRRDERDDENRRRDRRFDRDRNDRRDVDDNFRRNNGSGKDGPERDQRRGYNSVNSDGYPAPSQPNIGFGMLPNSLWERIDMFVHSQENQLSNLTDENICDKLVELLELRQEQTRFIKRREKQLEDLHNSIENEHEEIEKLKQDLPPEFFTNQNGGGDSHFDNLSNAPHDGGYGVRTYPPPMDVPLPTGQYTSMPPNMPPNLNGIRGFQPNVPPPNLPPLHVMPPTVFTNPPPTFDVARPPPPLPADLGCMPIPHHLLPHSMKNPTSSAGPSIPLVPDFSVPPPGFPPVAIRANSPGMNQDRFQSAPVYGNDRFARNNEPYNRDRFVGDRLPAPAPTPLRNVVPGMHNPNNQPLSSSWSQPASNDNDSSNRSSREAASASPTLINSVEANFMIEENHEPVSGPGSPNSGMSAVSDDCFNGPSSQADQEQSAQPDETYDVVSDDEDGSHMI</sequence>